<gene>
    <name evidence="6" type="primary">resA_6</name>
    <name evidence="6" type="ORF">Enr8_43390</name>
</gene>
<dbReference type="GO" id="GO:0017004">
    <property type="term" value="P:cytochrome complex assembly"/>
    <property type="evidence" value="ECO:0007669"/>
    <property type="project" value="UniProtKB-KW"/>
</dbReference>
<dbReference type="Gene3D" id="3.40.30.10">
    <property type="entry name" value="Glutaredoxin"/>
    <property type="match status" value="1"/>
</dbReference>
<keyword evidence="2" id="KW-0201">Cytochrome c-type biogenesis</keyword>
<keyword evidence="3" id="KW-1015">Disulfide bond</keyword>
<dbReference type="Pfam" id="PF00578">
    <property type="entry name" value="AhpC-TSA"/>
    <property type="match status" value="1"/>
</dbReference>
<evidence type="ECO:0000256" key="2">
    <source>
        <dbReference type="ARBA" id="ARBA00022748"/>
    </source>
</evidence>
<dbReference type="Proteomes" id="UP000318878">
    <property type="component" value="Unassembled WGS sequence"/>
</dbReference>
<keyword evidence="4" id="KW-0676">Redox-active center</keyword>
<dbReference type="EMBL" id="SJPF01000005">
    <property type="protein sequence ID" value="TWT30814.1"/>
    <property type="molecule type" value="Genomic_DNA"/>
</dbReference>
<proteinExistence type="predicted"/>
<dbReference type="InterPro" id="IPR036249">
    <property type="entry name" value="Thioredoxin-like_sf"/>
</dbReference>
<dbReference type="PROSITE" id="PS51352">
    <property type="entry name" value="THIOREDOXIN_2"/>
    <property type="match status" value="1"/>
</dbReference>
<dbReference type="InterPro" id="IPR000866">
    <property type="entry name" value="AhpC/TSA"/>
</dbReference>
<protein>
    <submittedName>
        <fullName evidence="6">Thiol-disulfide oxidoreductase ResA</fullName>
    </submittedName>
</protein>
<accession>A0A5C5UWR4</accession>
<dbReference type="GO" id="GO:0030313">
    <property type="term" value="C:cell envelope"/>
    <property type="evidence" value="ECO:0007669"/>
    <property type="project" value="UniProtKB-SubCell"/>
</dbReference>
<dbReference type="InterPro" id="IPR050553">
    <property type="entry name" value="Thioredoxin_ResA/DsbE_sf"/>
</dbReference>
<evidence type="ECO:0000256" key="1">
    <source>
        <dbReference type="ARBA" id="ARBA00004196"/>
    </source>
</evidence>
<name>A0A5C5UWR4_9BACT</name>
<organism evidence="6 7">
    <name type="scientific">Blastopirellula retiformator</name>
    <dbReference type="NCBI Taxonomy" id="2527970"/>
    <lineage>
        <taxon>Bacteria</taxon>
        <taxon>Pseudomonadati</taxon>
        <taxon>Planctomycetota</taxon>
        <taxon>Planctomycetia</taxon>
        <taxon>Pirellulales</taxon>
        <taxon>Pirellulaceae</taxon>
        <taxon>Blastopirellula</taxon>
    </lineage>
</organism>
<evidence type="ECO:0000313" key="6">
    <source>
        <dbReference type="EMBL" id="TWT30814.1"/>
    </source>
</evidence>
<keyword evidence="7" id="KW-1185">Reference proteome</keyword>
<evidence type="ECO:0000256" key="4">
    <source>
        <dbReference type="ARBA" id="ARBA00023284"/>
    </source>
</evidence>
<evidence type="ECO:0000256" key="3">
    <source>
        <dbReference type="ARBA" id="ARBA00023157"/>
    </source>
</evidence>
<dbReference type="GO" id="GO:0016491">
    <property type="term" value="F:oxidoreductase activity"/>
    <property type="evidence" value="ECO:0007669"/>
    <property type="project" value="InterPro"/>
</dbReference>
<comment type="subcellular location">
    <subcellularLocation>
        <location evidence="1">Cell envelope</location>
    </subcellularLocation>
</comment>
<feature type="domain" description="Thioredoxin" evidence="5">
    <location>
        <begin position="33"/>
        <end position="217"/>
    </location>
</feature>
<evidence type="ECO:0000313" key="7">
    <source>
        <dbReference type="Proteomes" id="UP000318878"/>
    </source>
</evidence>
<dbReference type="SUPFAM" id="SSF52833">
    <property type="entry name" value="Thioredoxin-like"/>
    <property type="match status" value="1"/>
</dbReference>
<dbReference type="CDD" id="cd02966">
    <property type="entry name" value="TlpA_like_family"/>
    <property type="match status" value="1"/>
</dbReference>
<comment type="caution">
    <text evidence="6">The sequence shown here is derived from an EMBL/GenBank/DDBJ whole genome shotgun (WGS) entry which is preliminary data.</text>
</comment>
<dbReference type="PANTHER" id="PTHR42852">
    <property type="entry name" value="THIOL:DISULFIDE INTERCHANGE PROTEIN DSBE"/>
    <property type="match status" value="1"/>
</dbReference>
<dbReference type="AlphaFoldDB" id="A0A5C5UWR4"/>
<dbReference type="PANTHER" id="PTHR42852:SF6">
    <property type="entry name" value="THIOL:DISULFIDE INTERCHANGE PROTEIN DSBE"/>
    <property type="match status" value="1"/>
</dbReference>
<dbReference type="GO" id="GO:0016209">
    <property type="term" value="F:antioxidant activity"/>
    <property type="evidence" value="ECO:0007669"/>
    <property type="project" value="InterPro"/>
</dbReference>
<evidence type="ECO:0000259" key="5">
    <source>
        <dbReference type="PROSITE" id="PS51352"/>
    </source>
</evidence>
<sequence>MLVSPTHPEKIAKDLPVKPLRHIALAVMLPGLLAVGCAKPSAPGPSDTGEATVAPKPAAAAPPKEVTVRVLDYEGIRMLVESQRGKVVVVDYWATDCPPCLKEFPGLVDLDRQYADQGVVCVSVSLDYIGLPNKPAADYIPQVKPFLEKFGATFDNVLAGDDVDTMLEKLKLGSPPAVYVYAQDGTLAKRFDNSSVSSEEDAFTYADVESLVVELLAANHR</sequence>
<reference evidence="6 7" key="1">
    <citation type="submission" date="2019-02" db="EMBL/GenBank/DDBJ databases">
        <title>Deep-cultivation of Planctomycetes and their phenomic and genomic characterization uncovers novel biology.</title>
        <authorList>
            <person name="Wiegand S."/>
            <person name="Jogler M."/>
            <person name="Boedeker C."/>
            <person name="Pinto D."/>
            <person name="Vollmers J."/>
            <person name="Rivas-Marin E."/>
            <person name="Kohn T."/>
            <person name="Peeters S.H."/>
            <person name="Heuer A."/>
            <person name="Rast P."/>
            <person name="Oberbeckmann S."/>
            <person name="Bunk B."/>
            <person name="Jeske O."/>
            <person name="Meyerdierks A."/>
            <person name="Storesund J.E."/>
            <person name="Kallscheuer N."/>
            <person name="Luecker S."/>
            <person name="Lage O.M."/>
            <person name="Pohl T."/>
            <person name="Merkel B.J."/>
            <person name="Hornburger P."/>
            <person name="Mueller R.-W."/>
            <person name="Bruemmer F."/>
            <person name="Labrenz M."/>
            <person name="Spormann A.M."/>
            <person name="Op Den Camp H."/>
            <person name="Overmann J."/>
            <person name="Amann R."/>
            <person name="Jetten M.S.M."/>
            <person name="Mascher T."/>
            <person name="Medema M.H."/>
            <person name="Devos D.P."/>
            <person name="Kaster A.-K."/>
            <person name="Ovreas L."/>
            <person name="Rohde M."/>
            <person name="Galperin M.Y."/>
            <person name="Jogler C."/>
        </authorList>
    </citation>
    <scope>NUCLEOTIDE SEQUENCE [LARGE SCALE GENOMIC DNA]</scope>
    <source>
        <strain evidence="6 7">Enr8</strain>
    </source>
</reference>
<dbReference type="InterPro" id="IPR013766">
    <property type="entry name" value="Thioredoxin_domain"/>
</dbReference>
<dbReference type="OrthoDB" id="261812at2"/>